<feature type="transmembrane region" description="Helical" evidence="7">
    <location>
        <begin position="223"/>
        <end position="240"/>
    </location>
</feature>
<name>A0A832J2K8_9GAMM</name>
<accession>A0A832J2K8</accession>
<dbReference type="InterPro" id="IPR000731">
    <property type="entry name" value="SSD"/>
</dbReference>
<organism evidence="9">
    <name type="scientific">Candidatus Tenderia electrophaga</name>
    <dbReference type="NCBI Taxonomy" id="1748243"/>
    <lineage>
        <taxon>Bacteria</taxon>
        <taxon>Pseudomonadati</taxon>
        <taxon>Pseudomonadota</taxon>
        <taxon>Gammaproteobacteria</taxon>
        <taxon>Candidatus Tenderiales</taxon>
        <taxon>Candidatus Tenderiaceae</taxon>
        <taxon>Candidatus Tenderia</taxon>
    </lineage>
</organism>
<evidence type="ECO:0000259" key="8">
    <source>
        <dbReference type="PROSITE" id="PS50156"/>
    </source>
</evidence>
<dbReference type="Gene3D" id="1.20.1640.10">
    <property type="entry name" value="Multidrug efflux transporter AcrB transmembrane domain"/>
    <property type="match status" value="1"/>
</dbReference>
<dbReference type="PANTHER" id="PTHR33406:SF6">
    <property type="entry name" value="MEMBRANE PROTEIN YDGH-RELATED"/>
    <property type="match status" value="1"/>
</dbReference>
<reference evidence="9" key="1">
    <citation type="journal article" date="2020" name="mSystems">
        <title>Genome- and Community-Level Interaction Insights into Carbon Utilization and Element Cycling Functions of Hydrothermarchaeota in Hydrothermal Sediment.</title>
        <authorList>
            <person name="Zhou Z."/>
            <person name="Liu Y."/>
            <person name="Xu W."/>
            <person name="Pan J."/>
            <person name="Luo Z.H."/>
            <person name="Li M."/>
        </authorList>
    </citation>
    <scope>NUCLEOTIDE SEQUENCE [LARGE SCALE GENOMIC DNA]</scope>
    <source>
        <strain evidence="9">HyVt-505</strain>
    </source>
</reference>
<evidence type="ECO:0000256" key="6">
    <source>
        <dbReference type="ARBA" id="ARBA00023136"/>
    </source>
</evidence>
<proteinExistence type="inferred from homology"/>
<dbReference type="PROSITE" id="PS50156">
    <property type="entry name" value="SSD"/>
    <property type="match status" value="1"/>
</dbReference>
<dbReference type="PANTHER" id="PTHR33406">
    <property type="entry name" value="MEMBRANE PROTEIN MJ1562-RELATED"/>
    <property type="match status" value="1"/>
</dbReference>
<keyword evidence="3" id="KW-1003">Cell membrane</keyword>
<keyword evidence="6 7" id="KW-0472">Membrane</keyword>
<dbReference type="SUPFAM" id="SSF82866">
    <property type="entry name" value="Multidrug efflux transporter AcrB transmembrane domain"/>
    <property type="match status" value="1"/>
</dbReference>
<dbReference type="AlphaFoldDB" id="A0A832J2K8"/>
<evidence type="ECO:0000256" key="1">
    <source>
        <dbReference type="ARBA" id="ARBA00004651"/>
    </source>
</evidence>
<feature type="transmembrane region" description="Helical" evidence="7">
    <location>
        <begin position="12"/>
        <end position="34"/>
    </location>
</feature>
<comment type="similarity">
    <text evidence="2">Belongs to the resistance-nodulation-cell division (RND) (TC 2.A.6) family. MmpL subfamily.</text>
</comment>
<evidence type="ECO:0000256" key="3">
    <source>
        <dbReference type="ARBA" id="ARBA00022475"/>
    </source>
</evidence>
<evidence type="ECO:0000256" key="7">
    <source>
        <dbReference type="SAM" id="Phobius"/>
    </source>
</evidence>
<feature type="transmembrane region" description="Helical" evidence="7">
    <location>
        <begin position="400"/>
        <end position="417"/>
    </location>
</feature>
<feature type="transmembrane region" description="Helical" evidence="7">
    <location>
        <begin position="350"/>
        <end position="372"/>
    </location>
</feature>
<dbReference type="Pfam" id="PF03176">
    <property type="entry name" value="MMPL"/>
    <property type="match status" value="1"/>
</dbReference>
<keyword evidence="5 7" id="KW-1133">Transmembrane helix</keyword>
<evidence type="ECO:0000256" key="4">
    <source>
        <dbReference type="ARBA" id="ARBA00022692"/>
    </source>
</evidence>
<dbReference type="InterPro" id="IPR050545">
    <property type="entry name" value="Mycobact_MmpL"/>
</dbReference>
<evidence type="ECO:0000256" key="5">
    <source>
        <dbReference type="ARBA" id="ARBA00022989"/>
    </source>
</evidence>
<gene>
    <name evidence="9" type="ORF">ENJ65_00775</name>
</gene>
<feature type="domain" description="SSD" evidence="8">
    <location>
        <begin position="250"/>
        <end position="372"/>
    </location>
</feature>
<dbReference type="EMBL" id="DRNF01000052">
    <property type="protein sequence ID" value="HHJ80147.1"/>
    <property type="molecule type" value="Genomic_DNA"/>
</dbReference>
<evidence type="ECO:0000256" key="2">
    <source>
        <dbReference type="ARBA" id="ARBA00010157"/>
    </source>
</evidence>
<feature type="transmembrane region" description="Helical" evidence="7">
    <location>
        <begin position="315"/>
        <end position="338"/>
    </location>
</feature>
<comment type="subcellular location">
    <subcellularLocation>
        <location evidence="1">Cell membrane</location>
        <topology evidence="1">Multi-pass membrane protein</topology>
    </subcellularLocation>
</comment>
<feature type="transmembrane region" description="Helical" evidence="7">
    <location>
        <begin position="247"/>
        <end position="269"/>
    </location>
</feature>
<protein>
    <submittedName>
        <fullName evidence="9">RND transporter</fullName>
    </submittedName>
</protein>
<feature type="non-terminal residue" evidence="9">
    <location>
        <position position="530"/>
    </location>
</feature>
<dbReference type="GO" id="GO:0005886">
    <property type="term" value="C:plasma membrane"/>
    <property type="evidence" value="ECO:0007669"/>
    <property type="project" value="UniProtKB-SubCell"/>
</dbReference>
<comment type="caution">
    <text evidence="9">The sequence shown here is derived from an EMBL/GenBank/DDBJ whole genome shotgun (WGS) entry which is preliminary data.</text>
</comment>
<dbReference type="Proteomes" id="UP000885832">
    <property type="component" value="Unassembled WGS sequence"/>
</dbReference>
<keyword evidence="4 7" id="KW-0812">Transmembrane</keyword>
<sequence>MTERFAKWVTTHPVIVLIVAIFCIGLFASGAKLLSFSNDYRLFFSEENPQLRAFEELQNTYTKSNNVVIVIAPRDKDVFTRDSLKVIEELTASAWQTPYSTRVDSITNFQHTYAEGDDLIVENLVENAEDLSDEELESIRKIALGEPALVNKLISPQGHVAGINVAVYLPEHESHQATPQVMNFIRDFIATAQQQHPEIEFHLTGIVALNNALQEYTEADLKTLVPATFIIVVLGLALLLRSTSATINIVLVVMFSSAAAMGLAGWLGIVLTPSSIGAPTIIATLAIADCVHILTSFLFFYSNNKNKQAAIIESLRLNFTPVLLTSLTTAIGLLSLNFSDAPPLRDLGNIAAIGVIAAFFLSVTLLPALMMIMPLRARRERQTDPLMESFANFVINHRNHLLWGMALLILALTAAIPNNQINDEFHKFFGEDTDIRQATNFADENLTGIYEIHYSLAANGPGGISDPEYLKVLEDFSNWYNKQTNVIHVQSILSIMKRLNMNLHYDDPAWYRIPEQRELSAQYLLLYEMS</sequence>
<evidence type="ECO:0000313" key="9">
    <source>
        <dbReference type="EMBL" id="HHJ80147.1"/>
    </source>
</evidence>
<dbReference type="InterPro" id="IPR004869">
    <property type="entry name" value="MMPL_dom"/>
</dbReference>
<feature type="transmembrane region" description="Helical" evidence="7">
    <location>
        <begin position="281"/>
        <end position="303"/>
    </location>
</feature>